<feature type="chain" id="PRO_5032338930" evidence="1">
    <location>
        <begin position="16"/>
        <end position="95"/>
    </location>
</feature>
<dbReference type="EMBL" id="CAJOBZ010000006">
    <property type="protein sequence ID" value="CAF4808019.1"/>
    <property type="molecule type" value="Genomic_DNA"/>
</dbReference>
<evidence type="ECO:0000256" key="1">
    <source>
        <dbReference type="SAM" id="SignalP"/>
    </source>
</evidence>
<dbReference type="AlphaFoldDB" id="A0A821PR31"/>
<proteinExistence type="predicted"/>
<evidence type="ECO:0000313" key="3">
    <source>
        <dbReference type="Proteomes" id="UP000663880"/>
    </source>
</evidence>
<protein>
    <submittedName>
        <fullName evidence="2">Uncharacterized protein</fullName>
    </submittedName>
</protein>
<comment type="caution">
    <text evidence="2">The sequence shown here is derived from an EMBL/GenBank/DDBJ whole genome shotgun (WGS) entry which is preliminary data.</text>
</comment>
<keyword evidence="1" id="KW-0732">Signal</keyword>
<reference evidence="2" key="1">
    <citation type="submission" date="2021-02" db="EMBL/GenBank/DDBJ databases">
        <authorList>
            <person name="Steward A R."/>
        </authorList>
    </citation>
    <scope>NUCLEOTIDE SEQUENCE</scope>
</reference>
<keyword evidence="3" id="KW-1185">Reference proteome</keyword>
<accession>A0A821PR31</accession>
<name>A0A821PR31_9NEOP</name>
<dbReference type="OrthoDB" id="1930760at2759"/>
<sequence>MRIFIILSLVTLAVADIKYYTTADDNIDMDTLMKNSELPIIYVPLLGTGLLSEQEGLGHSSHAGPVRIGNFTHTIELLRRLMQVSSRCFPSPQSS</sequence>
<evidence type="ECO:0000313" key="2">
    <source>
        <dbReference type="EMBL" id="CAF4808019.1"/>
    </source>
</evidence>
<gene>
    <name evidence="2" type="ORF">PMACD_LOCUS3865</name>
</gene>
<organism evidence="2 3">
    <name type="scientific">Pieris macdunnoughi</name>
    <dbReference type="NCBI Taxonomy" id="345717"/>
    <lineage>
        <taxon>Eukaryota</taxon>
        <taxon>Metazoa</taxon>
        <taxon>Ecdysozoa</taxon>
        <taxon>Arthropoda</taxon>
        <taxon>Hexapoda</taxon>
        <taxon>Insecta</taxon>
        <taxon>Pterygota</taxon>
        <taxon>Neoptera</taxon>
        <taxon>Endopterygota</taxon>
        <taxon>Lepidoptera</taxon>
        <taxon>Glossata</taxon>
        <taxon>Ditrysia</taxon>
        <taxon>Papilionoidea</taxon>
        <taxon>Pieridae</taxon>
        <taxon>Pierinae</taxon>
        <taxon>Pieris</taxon>
    </lineage>
</organism>
<feature type="signal peptide" evidence="1">
    <location>
        <begin position="1"/>
        <end position="15"/>
    </location>
</feature>
<dbReference type="Proteomes" id="UP000663880">
    <property type="component" value="Unassembled WGS sequence"/>
</dbReference>